<dbReference type="InterPro" id="IPR042259">
    <property type="entry name" value="Raco-like_middle_sf"/>
</dbReference>
<reference evidence="2" key="1">
    <citation type="submission" date="2016-03" db="EMBL/GenBank/DDBJ databases">
        <authorList>
            <person name="Borrel G."/>
            <person name="Mccann A."/>
            <person name="O'Toole P.W."/>
        </authorList>
    </citation>
    <scope>NUCLEOTIDE SEQUENCE</scope>
    <source>
        <strain evidence="2">183</strain>
    </source>
</reference>
<dbReference type="InterPro" id="IPR041414">
    <property type="entry name" value="Raco-like_middle"/>
</dbReference>
<dbReference type="PROSITE" id="PS00198">
    <property type="entry name" value="4FE4S_FER_1"/>
    <property type="match status" value="1"/>
</dbReference>
<sequence length="545" mass="58325">MGYGIALDVGTSGYRSHVVDLSDNGKIISTAITMRHPLPGANVMDHLHFWIENGAEVGHKILMDTINNLIDLHHVDKSKIERLAVCGNPIQVSMFENIEVRDLAYAGKSMLKKLNITPPNRRGKIITAGDLNLTALNPETKVIIPPAIRHEIGADALAMIIKSGLLDKKETCMVTDYGTNAEMGLYHDGDLYSGSAAAGPAMEGQAITHGMLAAPLAISDVNFAENGGWTNIILNDDLKPTAGSVIDPRDGKLLKSSSQNAIGITGTGVVSIVALGIESGVIKLPSIATVDHNIHLQGGMVLTEGDVNEAGKAMGAIRAGHRTLIEEVGIDDGEVKTMYMAGASGTYVDPIKSQTVGMIPRVIDRTVQIGNTSLMMAYDLVKDDETLDMMQSVADSIASKHIMFAGNEIFENIYVSELAYWTEGMPLEMYNDMIVGNGLRPLPDLKRPKHVDRLVLSDIPVIGGGKLKVLDNVGVYLTGSFEGCIGCGVCVDRCPEKALSLVDGGKYGYTLKIATEHCLGTACKNCESVCPQSVYSFSDLTISEK</sequence>
<dbReference type="InterPro" id="IPR017896">
    <property type="entry name" value="4Fe4S_Fe-S-bd"/>
</dbReference>
<dbReference type="PANTHER" id="PTHR42895">
    <property type="entry name" value="IRON-SULFUR CLUSTER-BINDING PROTEIN-RELATED"/>
    <property type="match status" value="1"/>
</dbReference>
<dbReference type="GO" id="GO:0016491">
    <property type="term" value="F:oxidoreductase activity"/>
    <property type="evidence" value="ECO:0007669"/>
    <property type="project" value="UniProtKB-ARBA"/>
</dbReference>
<organism evidence="2 3">
    <name type="scientific">Candidatus Methanomassiliicoccus intestinalis</name>
    <dbReference type="NCBI Taxonomy" id="1406512"/>
    <lineage>
        <taxon>Archaea</taxon>
        <taxon>Methanobacteriati</taxon>
        <taxon>Thermoplasmatota</taxon>
        <taxon>Thermoplasmata</taxon>
        <taxon>Methanomassiliicoccales</taxon>
        <taxon>Methanomassiliicoccaceae</taxon>
        <taxon>Methanomassiliicoccus</taxon>
    </lineage>
</organism>
<dbReference type="SUPFAM" id="SSF54862">
    <property type="entry name" value="4Fe-4S ferredoxins"/>
    <property type="match status" value="1"/>
</dbReference>
<dbReference type="InterPro" id="IPR027980">
    <property type="entry name" value="RACo_C"/>
</dbReference>
<dbReference type="AlphaFoldDB" id="A0A8J8PBC4"/>
<feature type="domain" description="4Fe-4S ferredoxin-type" evidence="1">
    <location>
        <begin position="475"/>
        <end position="504"/>
    </location>
</feature>
<proteinExistence type="predicted"/>
<dbReference type="EMBL" id="LVVT01000014">
    <property type="protein sequence ID" value="TQS82999.1"/>
    <property type="molecule type" value="Genomic_DNA"/>
</dbReference>
<dbReference type="Gene3D" id="3.30.420.480">
    <property type="entry name" value="Domain of unknown function (DUF4445)"/>
    <property type="match status" value="1"/>
</dbReference>
<dbReference type="NCBIfam" id="TIGR04270">
    <property type="entry name" value="Rama_corrin_act"/>
    <property type="match status" value="1"/>
</dbReference>
<dbReference type="Proteomes" id="UP000752814">
    <property type="component" value="Unassembled WGS sequence"/>
</dbReference>
<dbReference type="Pfam" id="PF14574">
    <property type="entry name" value="RACo_C_ter"/>
    <property type="match status" value="1"/>
</dbReference>
<dbReference type="PROSITE" id="PS51379">
    <property type="entry name" value="4FE4S_FER_2"/>
    <property type="match status" value="2"/>
</dbReference>
<gene>
    <name evidence="2" type="ORF">A3207_03400</name>
</gene>
<protein>
    <submittedName>
        <fullName evidence="2">4Fe-4S ferredoxin</fullName>
    </submittedName>
</protein>
<feature type="domain" description="4Fe-4S ferredoxin-type" evidence="1">
    <location>
        <begin position="509"/>
        <end position="540"/>
    </location>
</feature>
<comment type="caution">
    <text evidence="2">The sequence shown here is derived from an EMBL/GenBank/DDBJ whole genome shotgun (WGS) entry which is preliminary data.</text>
</comment>
<name>A0A8J8PBC4_9ARCH</name>
<dbReference type="PANTHER" id="PTHR42895:SF1">
    <property type="entry name" value="IRON-SULFUR CLUSTER PROTEIN"/>
    <property type="match status" value="1"/>
</dbReference>
<dbReference type="InterPro" id="IPR017900">
    <property type="entry name" value="4Fe4S_Fe_S_CS"/>
</dbReference>
<dbReference type="InterPro" id="IPR026339">
    <property type="entry name" value="RamA_corrin_act"/>
</dbReference>
<dbReference type="InterPro" id="IPR052911">
    <property type="entry name" value="Corrinoid_activation_enz"/>
</dbReference>
<evidence type="ECO:0000313" key="2">
    <source>
        <dbReference type="EMBL" id="TQS82999.1"/>
    </source>
</evidence>
<accession>A0A8J8PBC4</accession>
<dbReference type="SUPFAM" id="SSF53067">
    <property type="entry name" value="Actin-like ATPase domain"/>
    <property type="match status" value="1"/>
</dbReference>
<dbReference type="InterPro" id="IPR043129">
    <property type="entry name" value="ATPase_NBD"/>
</dbReference>
<evidence type="ECO:0000259" key="1">
    <source>
        <dbReference type="PROSITE" id="PS51379"/>
    </source>
</evidence>
<dbReference type="Pfam" id="PF17651">
    <property type="entry name" value="Raco_middle"/>
    <property type="match status" value="1"/>
</dbReference>
<dbReference type="RefSeq" id="WP_400194720.1">
    <property type="nucleotide sequence ID" value="NZ_CAYAYE010000014.1"/>
</dbReference>
<evidence type="ECO:0000313" key="3">
    <source>
        <dbReference type="Proteomes" id="UP000752814"/>
    </source>
</evidence>
<dbReference type="Pfam" id="PF12838">
    <property type="entry name" value="Fer4_7"/>
    <property type="match status" value="1"/>
</dbReference>
<dbReference type="Gene3D" id="3.30.70.20">
    <property type="match status" value="1"/>
</dbReference>